<dbReference type="GO" id="GO:0006487">
    <property type="term" value="P:protein N-linked glycosylation"/>
    <property type="evidence" value="ECO:0007669"/>
    <property type="project" value="TreeGrafter"/>
</dbReference>
<dbReference type="EMBL" id="MQTW01001108">
    <property type="protein sequence ID" value="RYC78491.1"/>
    <property type="molecule type" value="Genomic_DNA"/>
</dbReference>
<dbReference type="GO" id="GO:0000136">
    <property type="term" value="C:mannan polymerase complex"/>
    <property type="evidence" value="ECO:0007669"/>
    <property type="project" value="TreeGrafter"/>
</dbReference>
<evidence type="ECO:0000256" key="1">
    <source>
        <dbReference type="ARBA" id="ARBA00009003"/>
    </source>
</evidence>
<dbReference type="InterPro" id="IPR007577">
    <property type="entry name" value="GlycoTrfase_DXD_sugar-bd_CS"/>
</dbReference>
<comment type="similarity">
    <text evidence="1">Belongs to the glycosyltransferase 32 family.</text>
</comment>
<organism evidence="2 3">
    <name type="scientific">Fusarium oxysporum f. sp. narcissi</name>
    <dbReference type="NCBI Taxonomy" id="451672"/>
    <lineage>
        <taxon>Eukaryota</taxon>
        <taxon>Fungi</taxon>
        <taxon>Dikarya</taxon>
        <taxon>Ascomycota</taxon>
        <taxon>Pezizomycotina</taxon>
        <taxon>Sordariomycetes</taxon>
        <taxon>Hypocreomycetidae</taxon>
        <taxon>Hypocreales</taxon>
        <taxon>Nectriaceae</taxon>
        <taxon>Fusarium</taxon>
        <taxon>Fusarium oxysporum species complex</taxon>
    </lineage>
</organism>
<dbReference type="SUPFAM" id="SSF53448">
    <property type="entry name" value="Nucleotide-diphospho-sugar transferases"/>
    <property type="match status" value="1"/>
</dbReference>
<gene>
    <name evidence="2" type="ORF">BFJ63_vAg18634</name>
</gene>
<proteinExistence type="inferred from homology"/>
<dbReference type="InterPro" id="IPR029044">
    <property type="entry name" value="Nucleotide-diphossugar_trans"/>
</dbReference>
<dbReference type="Pfam" id="PF04488">
    <property type="entry name" value="Gly_transf_sug"/>
    <property type="match status" value="1"/>
</dbReference>
<dbReference type="FunFam" id="3.90.550.20:FF:000004">
    <property type="entry name" value="Glycosyltransferase family 32 protein"/>
    <property type="match status" value="1"/>
</dbReference>
<name>A0A4Q2UVY8_FUSOX</name>
<sequence>MEHVKSWADKNPEWRWEVLTETNELKYVEHQFGPQGLNRPDITDFFRTVNSRIIKADLLRYMVMYFEGGLYADMDVEALQPIRNFIPNGFDEGAIDLVIGIEADEPAFKDHPILGGLSRSFCQWTFMCKPLLPVMMKMVENAMINVQQIAKGQGVNVSDVKMDFYQIIASTGPGLFTDVIMQYMNEGDSQESPITWDAFHQLDEAKLVNRVLVLPVKAFAASQTHSRSGDTHKTPAALVKHHYASTWTGWHPRYKHPVYGYVEDCLFDEVCVSDWDRKVRKYENNQKTNRVEGRAKESQGP</sequence>
<comment type="caution">
    <text evidence="2">The sequence shown here is derived from an EMBL/GenBank/DDBJ whole genome shotgun (WGS) entry which is preliminary data.</text>
</comment>
<dbReference type="Proteomes" id="UP000290540">
    <property type="component" value="Unassembled WGS sequence"/>
</dbReference>
<dbReference type="Gene3D" id="3.90.550.20">
    <property type="match status" value="1"/>
</dbReference>
<dbReference type="InterPro" id="IPR039367">
    <property type="entry name" value="Och1-like"/>
</dbReference>
<evidence type="ECO:0008006" key="4">
    <source>
        <dbReference type="Google" id="ProtNLM"/>
    </source>
</evidence>
<dbReference type="PANTHER" id="PTHR31834">
    <property type="entry name" value="INITIATION-SPECIFIC ALPHA-1,6-MANNOSYLTRANSFERASE"/>
    <property type="match status" value="1"/>
</dbReference>
<dbReference type="PANTHER" id="PTHR31834:SF8">
    <property type="entry name" value="TRANSFERASE, PUTATIVE (AFU_ORTHOLOGUE AFUA_6G14040)-RELATED"/>
    <property type="match status" value="1"/>
</dbReference>
<dbReference type="AlphaFoldDB" id="A0A4Q2UVY8"/>
<accession>A0A4Q2UVY8</accession>
<evidence type="ECO:0000313" key="2">
    <source>
        <dbReference type="EMBL" id="RYC78491.1"/>
    </source>
</evidence>
<dbReference type="GO" id="GO:0000009">
    <property type="term" value="F:alpha-1,6-mannosyltransferase activity"/>
    <property type="evidence" value="ECO:0007669"/>
    <property type="project" value="InterPro"/>
</dbReference>
<protein>
    <recommendedName>
        <fullName evidence="4">Initiation-specific alpha-1,6-mannosyltransferase</fullName>
    </recommendedName>
</protein>
<evidence type="ECO:0000313" key="3">
    <source>
        <dbReference type="Proteomes" id="UP000290540"/>
    </source>
</evidence>
<reference evidence="2 3" key="1">
    <citation type="submission" date="2016-12" db="EMBL/GenBank/DDBJ databases">
        <title>Draft genome sequence of Fusarium oxysporum causing rot on Narcissus.</title>
        <authorList>
            <person name="Armitage A.D."/>
            <person name="Taylor A."/>
            <person name="Clarkson J.P."/>
            <person name="Harrison R.J."/>
            <person name="Jackson A.C."/>
        </authorList>
    </citation>
    <scope>NUCLEOTIDE SEQUENCE [LARGE SCALE GENOMIC DNA]</scope>
    <source>
        <strain evidence="2 3">N139</strain>
    </source>
</reference>